<dbReference type="GO" id="GO:0007166">
    <property type="term" value="P:cell surface receptor signaling pathway"/>
    <property type="evidence" value="ECO:0007669"/>
    <property type="project" value="InterPro"/>
</dbReference>
<dbReference type="CDD" id="cd21037">
    <property type="entry name" value="MLKL_NTD"/>
    <property type="match status" value="1"/>
</dbReference>
<dbReference type="InterPro" id="IPR036537">
    <property type="entry name" value="Adaptor_Cbl_N_dom_sf"/>
</dbReference>
<proteinExistence type="predicted"/>
<name>A0A165T2T5_9AGAM</name>
<reference evidence="1 2" key="1">
    <citation type="journal article" date="2016" name="Mol. Biol. Evol.">
        <title>Comparative Genomics of Early-Diverging Mushroom-Forming Fungi Provides Insights into the Origins of Lignocellulose Decay Capabilities.</title>
        <authorList>
            <person name="Nagy L.G."/>
            <person name="Riley R."/>
            <person name="Tritt A."/>
            <person name="Adam C."/>
            <person name="Daum C."/>
            <person name="Floudas D."/>
            <person name="Sun H."/>
            <person name="Yadav J.S."/>
            <person name="Pangilinan J."/>
            <person name="Larsson K.H."/>
            <person name="Matsuura K."/>
            <person name="Barry K."/>
            <person name="Labutti K."/>
            <person name="Kuo R."/>
            <person name="Ohm R.A."/>
            <person name="Bhattacharya S.S."/>
            <person name="Shirouzu T."/>
            <person name="Yoshinaga Y."/>
            <person name="Martin F.M."/>
            <person name="Grigoriev I.V."/>
            <person name="Hibbett D.S."/>
        </authorList>
    </citation>
    <scope>NUCLEOTIDE SEQUENCE [LARGE SCALE GENOMIC DNA]</scope>
    <source>
        <strain evidence="1 2">HHB14362 ss-1</strain>
    </source>
</reference>
<evidence type="ECO:0000313" key="1">
    <source>
        <dbReference type="EMBL" id="KZT26053.1"/>
    </source>
</evidence>
<sequence length="359" mass="40319">MLRPKYRDTRMCCRRLHGLGRCGALKRGGPTLRKLWQPRTPPPFYICHSSRTLSRHSQQRRDIHQMLRRLSRKATEKVREVARVRQDPKKRRKRSAALAAASVALAGLHEASKDLNIPGLQAVIGTAKEIADRAQKAKGNKDDCLAIVENIRALVETLLDATKDRTLVDVDERLVHDIRCFGSVLESINVAMTEVASQRLWKRITTTSDDKKTIKDCVEKLDAAHNAFNVSMHTGTRIGVLAIIHGQQAMTPTITRVEDQLEQTIEALRAELAQKPDDSTASDMAVQKGRAVELKSSDALCFFFFNSNLSVHHTGLWDLSSVHYTGLWDLSWRSPTYPGYPRTVSLIGCSYIVTVSCFH</sequence>
<dbReference type="EMBL" id="KV425568">
    <property type="protein sequence ID" value="KZT26053.1"/>
    <property type="molecule type" value="Genomic_DNA"/>
</dbReference>
<dbReference type="Proteomes" id="UP000076761">
    <property type="component" value="Unassembled WGS sequence"/>
</dbReference>
<gene>
    <name evidence="1" type="ORF">NEOLEDRAFT_265963</name>
</gene>
<accession>A0A165T2T5</accession>
<dbReference type="AlphaFoldDB" id="A0A165T2T5"/>
<evidence type="ECO:0000313" key="2">
    <source>
        <dbReference type="Proteomes" id="UP000076761"/>
    </source>
</evidence>
<keyword evidence="2" id="KW-1185">Reference proteome</keyword>
<dbReference type="InParanoid" id="A0A165T2T5"/>
<dbReference type="Gene3D" id="1.20.930.20">
    <property type="entry name" value="Adaptor protein Cbl, N-terminal domain"/>
    <property type="match status" value="1"/>
</dbReference>
<organism evidence="1 2">
    <name type="scientific">Neolentinus lepideus HHB14362 ss-1</name>
    <dbReference type="NCBI Taxonomy" id="1314782"/>
    <lineage>
        <taxon>Eukaryota</taxon>
        <taxon>Fungi</taxon>
        <taxon>Dikarya</taxon>
        <taxon>Basidiomycota</taxon>
        <taxon>Agaricomycotina</taxon>
        <taxon>Agaricomycetes</taxon>
        <taxon>Gloeophyllales</taxon>
        <taxon>Gloeophyllaceae</taxon>
        <taxon>Neolentinus</taxon>
    </lineage>
</organism>
<dbReference type="InterPro" id="IPR059179">
    <property type="entry name" value="MLKL-like_MCAfunc"/>
</dbReference>
<protein>
    <submittedName>
        <fullName evidence="1">Uncharacterized protein</fullName>
    </submittedName>
</protein>